<dbReference type="RefSeq" id="WP_335425228.1">
    <property type="nucleotide sequence ID" value="NZ_JBALHR010000018.1"/>
</dbReference>
<accession>A0ABU8BZR9</accession>
<reference evidence="3" key="1">
    <citation type="submission" date="2024-02" db="EMBL/GenBank/DDBJ databases">
        <title>Genome sequences of strain Gemmobacter sp. JM10B15.</title>
        <authorList>
            <person name="Zhang M."/>
        </authorList>
    </citation>
    <scope>NUCLEOTIDE SEQUENCE</scope>
    <source>
        <strain evidence="3">JM10B15</strain>
    </source>
</reference>
<comment type="caution">
    <text evidence="3">The sequence shown here is derived from an EMBL/GenBank/DDBJ whole genome shotgun (WGS) entry which is preliminary data.</text>
</comment>
<organism evidence="3 4">
    <name type="scientific">Gemmobacter denitrificans</name>
    <dbReference type="NCBI Taxonomy" id="3123040"/>
    <lineage>
        <taxon>Bacteria</taxon>
        <taxon>Pseudomonadati</taxon>
        <taxon>Pseudomonadota</taxon>
        <taxon>Alphaproteobacteria</taxon>
        <taxon>Rhodobacterales</taxon>
        <taxon>Paracoccaceae</taxon>
        <taxon>Gemmobacter</taxon>
    </lineage>
</organism>
<gene>
    <name evidence="3" type="ORF">V6590_18755</name>
</gene>
<name>A0ABU8BZR9_9RHOB</name>
<proteinExistence type="predicted"/>
<keyword evidence="4" id="KW-1185">Reference proteome</keyword>
<dbReference type="PANTHER" id="PTHR30535">
    <property type="entry name" value="VITAMIN B12-BINDING PROTEIN"/>
    <property type="match status" value="1"/>
</dbReference>
<evidence type="ECO:0000313" key="3">
    <source>
        <dbReference type="EMBL" id="MEH7830196.1"/>
    </source>
</evidence>
<dbReference type="PROSITE" id="PS50983">
    <property type="entry name" value="FE_B12_PBP"/>
    <property type="match status" value="1"/>
</dbReference>
<dbReference type="Gene3D" id="3.40.50.1980">
    <property type="entry name" value="Nitrogenase molybdenum iron protein domain"/>
    <property type="match status" value="2"/>
</dbReference>
<feature type="chain" id="PRO_5047142105" evidence="1">
    <location>
        <begin position="18"/>
        <end position="275"/>
    </location>
</feature>
<evidence type="ECO:0000256" key="1">
    <source>
        <dbReference type="SAM" id="SignalP"/>
    </source>
</evidence>
<evidence type="ECO:0000313" key="4">
    <source>
        <dbReference type="Proteomes" id="UP001431963"/>
    </source>
</evidence>
<feature type="domain" description="Fe/B12 periplasmic-binding" evidence="2">
    <location>
        <begin position="26"/>
        <end position="275"/>
    </location>
</feature>
<evidence type="ECO:0000259" key="2">
    <source>
        <dbReference type="PROSITE" id="PS50983"/>
    </source>
</evidence>
<dbReference type="Proteomes" id="UP001431963">
    <property type="component" value="Unassembled WGS sequence"/>
</dbReference>
<dbReference type="EMBL" id="JBALHR010000018">
    <property type="protein sequence ID" value="MEH7830196.1"/>
    <property type="molecule type" value="Genomic_DNA"/>
</dbReference>
<sequence length="275" mass="27566">MIRAALLAIVLAGPAGAEGSSDAAARVIGLGGTVTEIVVALGAGDRLVGRDTTSGYPPSVLALPDVGYLRQLSAEGVLSLSPDLMIAEADAGPPEVVAQLQATGLGYVTLPQDWSADGVAARITTVGAALGREAEAARLAHEVSARLAETEAKAQALPAPRKRAMFVLSLQGGRIMAAGQGTAADAVITMAGAENALQGFEGYKPVSDEAVQAAAPDVVLMMDRPAAEVLSLPAFAGSPAAQNGALLQMDGLRLLGFGPRLPDALADLQAALSGG</sequence>
<dbReference type="PANTHER" id="PTHR30535:SF4">
    <property type="entry name" value="HEMIN-BINDING PERIPLASMIC PROTEIN HMUT"/>
    <property type="match status" value="1"/>
</dbReference>
<dbReference type="Pfam" id="PF01497">
    <property type="entry name" value="Peripla_BP_2"/>
    <property type="match status" value="1"/>
</dbReference>
<feature type="signal peptide" evidence="1">
    <location>
        <begin position="1"/>
        <end position="17"/>
    </location>
</feature>
<protein>
    <submittedName>
        <fullName evidence="3">ABC transporter substrate-binding protein</fullName>
    </submittedName>
</protein>
<dbReference type="InterPro" id="IPR002491">
    <property type="entry name" value="ABC_transptr_periplasmic_BD"/>
</dbReference>
<keyword evidence="1" id="KW-0732">Signal</keyword>
<dbReference type="SUPFAM" id="SSF53807">
    <property type="entry name" value="Helical backbone' metal receptor"/>
    <property type="match status" value="1"/>
</dbReference>
<dbReference type="InterPro" id="IPR050902">
    <property type="entry name" value="ABC_Transporter_SBP"/>
</dbReference>